<dbReference type="AlphaFoldDB" id="A0A363NQ09"/>
<name>A0A363NQ09_9SPHI</name>
<reference evidence="1 2" key="1">
    <citation type="submission" date="2018-04" db="EMBL/GenBank/DDBJ databases">
        <title>Sphingobacterium sp. M46 Genome.</title>
        <authorList>
            <person name="Cheng J."/>
            <person name="Li Y."/>
        </authorList>
    </citation>
    <scope>NUCLEOTIDE SEQUENCE [LARGE SCALE GENOMIC DNA]</scope>
    <source>
        <strain evidence="1 2">M46</strain>
    </source>
</reference>
<sequence length="225" mass="26301">MKLMDKIDFIPLIELPTIKGAQSNIVPAGTSFTNTTEWDLYQEIELRKNYIDIPRPITTGIYQYRLFDIKIEDLRTIIKLHIGDMPIKDSCTLFGGYAISINGQIELYPQCCGLLEEIQQWKRILNENFEDFSLLECHPSPRITKNQDRIIIFCDDKDEPFFPYFSKNKIELDYQTIKKALLILLNQLHFFSEKLESLAAEFKVNNIANILIWGQNENKESNKED</sequence>
<gene>
    <name evidence="1" type="ORF">DCO56_21390</name>
</gene>
<keyword evidence="2" id="KW-1185">Reference proteome</keyword>
<dbReference type="EMBL" id="QCXX01000006">
    <property type="protein sequence ID" value="PUV22751.1"/>
    <property type="molecule type" value="Genomic_DNA"/>
</dbReference>
<protein>
    <submittedName>
        <fullName evidence="1">Uncharacterized protein</fullName>
    </submittedName>
</protein>
<dbReference type="RefSeq" id="WP_108635779.1">
    <property type="nucleotide sequence ID" value="NZ_QCXX01000006.1"/>
</dbReference>
<evidence type="ECO:0000313" key="2">
    <source>
        <dbReference type="Proteomes" id="UP000250831"/>
    </source>
</evidence>
<accession>A0A363NQ09</accession>
<dbReference type="Proteomes" id="UP000250831">
    <property type="component" value="Unassembled WGS sequence"/>
</dbReference>
<comment type="caution">
    <text evidence="1">The sequence shown here is derived from an EMBL/GenBank/DDBJ whole genome shotgun (WGS) entry which is preliminary data.</text>
</comment>
<dbReference type="OrthoDB" id="662228at2"/>
<evidence type="ECO:0000313" key="1">
    <source>
        <dbReference type="EMBL" id="PUV22751.1"/>
    </source>
</evidence>
<organism evidence="1 2">
    <name type="scientific">Sphingobacterium athyrii</name>
    <dbReference type="NCBI Taxonomy" id="2152717"/>
    <lineage>
        <taxon>Bacteria</taxon>
        <taxon>Pseudomonadati</taxon>
        <taxon>Bacteroidota</taxon>
        <taxon>Sphingobacteriia</taxon>
        <taxon>Sphingobacteriales</taxon>
        <taxon>Sphingobacteriaceae</taxon>
        <taxon>Sphingobacterium</taxon>
    </lineage>
</organism>
<proteinExistence type="predicted"/>